<dbReference type="Proteomes" id="UP000621386">
    <property type="component" value="Unassembled WGS sequence"/>
</dbReference>
<accession>A0ABS1P2H7</accession>
<protein>
    <submittedName>
        <fullName evidence="3">DUF485 domain-containing protein</fullName>
    </submittedName>
</protein>
<gene>
    <name evidence="3" type="ORF">JK361_18585</name>
</gene>
<evidence type="ECO:0000313" key="4">
    <source>
        <dbReference type="Proteomes" id="UP000621386"/>
    </source>
</evidence>
<keyword evidence="2" id="KW-0472">Membrane</keyword>
<proteinExistence type="predicted"/>
<keyword evidence="2" id="KW-1133">Transmembrane helix</keyword>
<sequence length="189" mass="20323">MTHPHDNRYPPASPDWTQPRPAPHDGAPRRESYGRDPWQGSYGQGVPQDPYGQGVPQDTAYGSPAQGVPPYDAYGQAPRRSPHARDAHAHGADLADLRSAYKVLRRVSTLTALGSFVVYVVLSCWAPGLMGSQIAGELSLGMALGVLQLLVTFAAVFWYGRSARHSVDPLALAVRERTVRPGRDAGVAG</sequence>
<dbReference type="EMBL" id="JAERRH010000006">
    <property type="protein sequence ID" value="MBL1106581.1"/>
    <property type="molecule type" value="Genomic_DNA"/>
</dbReference>
<keyword evidence="2" id="KW-0812">Transmembrane</keyword>
<name>A0ABS1P2H7_9ACTN</name>
<organism evidence="3 4">
    <name type="scientific">Streptomyces musisoli</name>
    <dbReference type="NCBI Taxonomy" id="2802280"/>
    <lineage>
        <taxon>Bacteria</taxon>
        <taxon>Bacillati</taxon>
        <taxon>Actinomycetota</taxon>
        <taxon>Actinomycetes</taxon>
        <taxon>Kitasatosporales</taxon>
        <taxon>Streptomycetaceae</taxon>
        <taxon>Streptomyces</taxon>
    </lineage>
</organism>
<dbReference type="InterPro" id="IPR007436">
    <property type="entry name" value="DUF485"/>
</dbReference>
<reference evidence="3 4" key="1">
    <citation type="submission" date="2021-01" db="EMBL/GenBank/DDBJ databases">
        <title>WGS of actinomycetes isolated from Thailand.</title>
        <authorList>
            <person name="Thawai C."/>
        </authorList>
    </citation>
    <scope>NUCLEOTIDE SEQUENCE [LARGE SCALE GENOMIC DNA]</scope>
    <source>
        <strain evidence="3 4">CH5-8</strain>
    </source>
</reference>
<dbReference type="Pfam" id="PF04341">
    <property type="entry name" value="DUF485"/>
    <property type="match status" value="1"/>
</dbReference>
<comment type="caution">
    <text evidence="3">The sequence shown here is derived from an EMBL/GenBank/DDBJ whole genome shotgun (WGS) entry which is preliminary data.</text>
</comment>
<dbReference type="PANTHER" id="PTHR38441">
    <property type="entry name" value="INTEGRAL MEMBRANE PROTEIN-RELATED"/>
    <property type="match status" value="1"/>
</dbReference>
<evidence type="ECO:0000256" key="1">
    <source>
        <dbReference type="SAM" id="MobiDB-lite"/>
    </source>
</evidence>
<evidence type="ECO:0000256" key="2">
    <source>
        <dbReference type="SAM" id="Phobius"/>
    </source>
</evidence>
<feature type="transmembrane region" description="Helical" evidence="2">
    <location>
        <begin position="140"/>
        <end position="160"/>
    </location>
</feature>
<dbReference type="PANTHER" id="PTHR38441:SF1">
    <property type="entry name" value="MEMBRANE PROTEIN"/>
    <property type="match status" value="1"/>
</dbReference>
<keyword evidence="4" id="KW-1185">Reference proteome</keyword>
<feature type="compositionally biased region" description="Basic and acidic residues" evidence="1">
    <location>
        <begin position="22"/>
        <end position="34"/>
    </location>
</feature>
<feature type="region of interest" description="Disordered" evidence="1">
    <location>
        <begin position="1"/>
        <end position="90"/>
    </location>
</feature>
<dbReference type="RefSeq" id="WP_201819291.1">
    <property type="nucleotide sequence ID" value="NZ_JAERRH010000006.1"/>
</dbReference>
<feature type="transmembrane region" description="Helical" evidence="2">
    <location>
        <begin position="107"/>
        <end position="128"/>
    </location>
</feature>
<evidence type="ECO:0000313" key="3">
    <source>
        <dbReference type="EMBL" id="MBL1106581.1"/>
    </source>
</evidence>